<dbReference type="EMBL" id="JH651051">
    <property type="protein sequence ID" value="EXA30449.1"/>
    <property type="molecule type" value="Genomic_DNA"/>
</dbReference>
<dbReference type="OrthoDB" id="3880401at2759"/>
<reference evidence="1" key="1">
    <citation type="submission" date="2011-10" db="EMBL/GenBank/DDBJ databases">
        <title>The Genome Sequence of Fusarium oxysporum HDV247.</title>
        <authorList>
            <consortium name="The Broad Institute Genome Sequencing Platform"/>
            <person name="Ma L.-J."/>
            <person name="Gale L.R."/>
            <person name="Schwartz D.C."/>
            <person name="Zhou S."/>
            <person name="Corby-Kistler H."/>
            <person name="Young S.K."/>
            <person name="Zeng Q."/>
            <person name="Gargeya S."/>
            <person name="Fitzgerald M."/>
            <person name="Haas B."/>
            <person name="Abouelleil A."/>
            <person name="Alvarado L."/>
            <person name="Arachchi H.M."/>
            <person name="Berlin A."/>
            <person name="Brown A."/>
            <person name="Chapman S.B."/>
            <person name="Chen Z."/>
            <person name="Dunbar C."/>
            <person name="Freedman E."/>
            <person name="Gearin G."/>
            <person name="Goldberg J."/>
            <person name="Griggs A."/>
            <person name="Gujja S."/>
            <person name="Heiman D."/>
            <person name="Howarth C."/>
            <person name="Larson L."/>
            <person name="Lui A."/>
            <person name="MacDonald P.J.P."/>
            <person name="Montmayeur A."/>
            <person name="Murphy C."/>
            <person name="Neiman D."/>
            <person name="Pearson M."/>
            <person name="Priest M."/>
            <person name="Roberts A."/>
            <person name="Saif S."/>
            <person name="Shea T."/>
            <person name="Shenoy N."/>
            <person name="Sisk P."/>
            <person name="Stolte C."/>
            <person name="Sykes S."/>
            <person name="Wortman J."/>
            <person name="Nusbaum C."/>
            <person name="Birren B."/>
        </authorList>
    </citation>
    <scope>NUCLEOTIDE SEQUENCE [LARGE SCALE GENOMIC DNA]</scope>
    <source>
        <strain evidence="1">HDV247</strain>
    </source>
</reference>
<protein>
    <submittedName>
        <fullName evidence="1">Uncharacterized protein</fullName>
    </submittedName>
</protein>
<accession>W9NCQ2</accession>
<gene>
    <name evidence="1" type="ORF">FOVG_18185</name>
</gene>
<reference evidence="1" key="2">
    <citation type="submission" date="2012-05" db="EMBL/GenBank/DDBJ databases">
        <title>Annotation of the Genome Sequence of Fusarium oxysporum HDV247.</title>
        <authorList>
            <consortium name="The Broad Institute Genomics Platform"/>
            <person name="Ma L.-J."/>
            <person name="Corby-Kistler H."/>
            <person name="Broz K."/>
            <person name="Gale L.R."/>
            <person name="Jonkers W."/>
            <person name="O'Donnell K."/>
            <person name="Ploetz R."/>
            <person name="Steinberg C."/>
            <person name="Schwartz D.C."/>
            <person name="VanEtten H."/>
            <person name="Zhou S."/>
            <person name="Young S.K."/>
            <person name="Zeng Q."/>
            <person name="Gargeya S."/>
            <person name="Fitzgerald M."/>
            <person name="Abouelleil A."/>
            <person name="Alvarado L."/>
            <person name="Chapman S.B."/>
            <person name="Gainer-Dewar J."/>
            <person name="Goldberg J."/>
            <person name="Griggs A."/>
            <person name="Gujja S."/>
            <person name="Hansen M."/>
            <person name="Howarth C."/>
            <person name="Imamovic A."/>
            <person name="Ireland A."/>
            <person name="Larimer J."/>
            <person name="McCowan C."/>
            <person name="Murphy C."/>
            <person name="Pearson M."/>
            <person name="Poon T.W."/>
            <person name="Priest M."/>
            <person name="Roberts A."/>
            <person name="Saif S."/>
            <person name="Shea T."/>
            <person name="Sykes S."/>
            <person name="Wortman J."/>
            <person name="Nusbaum C."/>
            <person name="Birren B."/>
        </authorList>
    </citation>
    <scope>NUCLEOTIDE SEQUENCE</scope>
    <source>
        <strain evidence="1">HDV247</strain>
    </source>
</reference>
<evidence type="ECO:0000313" key="1">
    <source>
        <dbReference type="EMBL" id="EXA30449.1"/>
    </source>
</evidence>
<proteinExistence type="predicted"/>
<organism evidence="1">
    <name type="scientific">Fusarium oxysporum f. sp. pisi HDV247</name>
    <dbReference type="NCBI Taxonomy" id="1080344"/>
    <lineage>
        <taxon>Eukaryota</taxon>
        <taxon>Fungi</taxon>
        <taxon>Dikarya</taxon>
        <taxon>Ascomycota</taxon>
        <taxon>Pezizomycotina</taxon>
        <taxon>Sordariomycetes</taxon>
        <taxon>Hypocreomycetidae</taxon>
        <taxon>Hypocreales</taxon>
        <taxon>Nectriaceae</taxon>
        <taxon>Fusarium</taxon>
        <taxon>Fusarium oxysporum species complex</taxon>
    </lineage>
</organism>
<name>W9NCQ2_FUSOX</name>
<dbReference type="Proteomes" id="UP000030751">
    <property type="component" value="Unassembled WGS sequence"/>
</dbReference>
<dbReference type="AlphaFoldDB" id="W9NCQ2"/>
<sequence length="195" mass="21719">MAADDVPKLLFHTVLTVIDYHREPSGAARSVYVLDTHSALEAARALATSALQGLNYQPEDFTEFIVRSSEPWEHDKGPLVFARTPAGQVFLIGIDTTQNIESLLASPDGAVVFPNGNSRLHYVLQTIDNSLDNMGYGQPIKVQGIYAHRADAWAARSSSLSAACVEVRRSPTSGRLRRRWWYTPLWRRGRTGLRQ</sequence>
<dbReference type="HOGENOM" id="CLU_082183_2_0_1"/>